<proteinExistence type="predicted"/>
<evidence type="ECO:0000256" key="1">
    <source>
        <dbReference type="SAM" id="Phobius"/>
    </source>
</evidence>
<keyword evidence="1" id="KW-0472">Membrane</keyword>
<keyword evidence="3" id="KW-1185">Reference proteome</keyword>
<dbReference type="AlphaFoldDB" id="A0A4R3XU02"/>
<keyword evidence="1" id="KW-1133">Transmembrane helix</keyword>
<evidence type="ECO:0000313" key="3">
    <source>
        <dbReference type="Proteomes" id="UP000295367"/>
    </source>
</evidence>
<dbReference type="EMBL" id="SMCO01000022">
    <property type="protein sequence ID" value="TCV82337.1"/>
    <property type="molecule type" value="Genomic_DNA"/>
</dbReference>
<gene>
    <name evidence="2" type="ORF">EDC63_12229</name>
</gene>
<dbReference type="RefSeq" id="WP_165923016.1">
    <property type="nucleotide sequence ID" value="NZ_SMCO01000022.1"/>
</dbReference>
<dbReference type="Proteomes" id="UP000295367">
    <property type="component" value="Unassembled WGS sequence"/>
</dbReference>
<organism evidence="2 3">
    <name type="scientific">Sulfurirhabdus autotrophica</name>
    <dbReference type="NCBI Taxonomy" id="1706046"/>
    <lineage>
        <taxon>Bacteria</taxon>
        <taxon>Pseudomonadati</taxon>
        <taxon>Pseudomonadota</taxon>
        <taxon>Betaproteobacteria</taxon>
        <taxon>Nitrosomonadales</taxon>
        <taxon>Sulfuricellaceae</taxon>
        <taxon>Sulfurirhabdus</taxon>
    </lineage>
</organism>
<keyword evidence="1" id="KW-0812">Transmembrane</keyword>
<reference evidence="2 3" key="1">
    <citation type="submission" date="2019-03" db="EMBL/GenBank/DDBJ databases">
        <title>Genomic Encyclopedia of Type Strains, Phase IV (KMG-IV): sequencing the most valuable type-strain genomes for metagenomic binning, comparative biology and taxonomic classification.</title>
        <authorList>
            <person name="Goeker M."/>
        </authorList>
    </citation>
    <scope>NUCLEOTIDE SEQUENCE [LARGE SCALE GENOMIC DNA]</scope>
    <source>
        <strain evidence="2 3">DSM 100309</strain>
    </source>
</reference>
<accession>A0A4R3XU02</accession>
<evidence type="ECO:0000313" key="2">
    <source>
        <dbReference type="EMBL" id="TCV82337.1"/>
    </source>
</evidence>
<comment type="caution">
    <text evidence="2">The sequence shown here is derived from an EMBL/GenBank/DDBJ whole genome shotgun (WGS) entry which is preliminary data.</text>
</comment>
<feature type="transmembrane region" description="Helical" evidence="1">
    <location>
        <begin position="144"/>
        <end position="160"/>
    </location>
</feature>
<name>A0A4R3XU02_9PROT</name>
<protein>
    <submittedName>
        <fullName evidence="2">Uncharacterized protein</fullName>
    </submittedName>
</protein>
<feature type="transmembrane region" description="Helical" evidence="1">
    <location>
        <begin position="50"/>
        <end position="75"/>
    </location>
</feature>
<sequence>MADQVAGVDVVVETDMLNSESGLLVQEWVALQNNYEQYEKIAVYIKLTSVVLFFIGLVMSLNGILSGLMVLVLWLQEAIWKTYQSRLGERILMVESMIKQGGNAEAEAEAEAAAFQLHSIWQVSRPGALGLVREYFANSVRPTVAYPYVMLLLINLVWLYK</sequence>